<dbReference type="Pfam" id="PF02879">
    <property type="entry name" value="PGM_PMM_II"/>
    <property type="match status" value="1"/>
</dbReference>
<evidence type="ECO:0000313" key="16">
    <source>
        <dbReference type="EMBL" id="MBU9735581.1"/>
    </source>
</evidence>
<dbReference type="PANTHER" id="PTHR45745">
    <property type="entry name" value="PHOSPHOMANNOMUTASE 45A"/>
    <property type="match status" value="1"/>
</dbReference>
<keyword evidence="17" id="KW-1185">Reference proteome</keyword>
<gene>
    <name evidence="16" type="ORF">KTH89_03465</name>
</gene>
<dbReference type="GO" id="GO:0006166">
    <property type="term" value="P:purine ribonucleoside salvage"/>
    <property type="evidence" value="ECO:0007669"/>
    <property type="project" value="TreeGrafter"/>
</dbReference>
<dbReference type="AlphaFoldDB" id="A0A949JWW8"/>
<evidence type="ECO:0000256" key="10">
    <source>
        <dbReference type="ARBA" id="ARBA00041398"/>
    </source>
</evidence>
<keyword evidence="6 12" id="KW-0479">Metal-binding</keyword>
<evidence type="ECO:0000256" key="6">
    <source>
        <dbReference type="ARBA" id="ARBA00022723"/>
    </source>
</evidence>
<evidence type="ECO:0000256" key="1">
    <source>
        <dbReference type="ARBA" id="ARBA00001946"/>
    </source>
</evidence>
<feature type="domain" description="Alpha-D-phosphohexomutase alpha/beta/alpha" evidence="15">
    <location>
        <begin position="324"/>
        <end position="445"/>
    </location>
</feature>
<evidence type="ECO:0000256" key="4">
    <source>
        <dbReference type="ARBA" id="ARBA00010231"/>
    </source>
</evidence>
<dbReference type="GO" id="GO:0005975">
    <property type="term" value="P:carbohydrate metabolic process"/>
    <property type="evidence" value="ECO:0007669"/>
    <property type="project" value="InterPro"/>
</dbReference>
<dbReference type="SUPFAM" id="SSF53738">
    <property type="entry name" value="Phosphoglucomutase, first 3 domains"/>
    <property type="match status" value="3"/>
</dbReference>
<dbReference type="EMBL" id="JAHQCW010000003">
    <property type="protein sequence ID" value="MBU9735581.1"/>
    <property type="molecule type" value="Genomic_DNA"/>
</dbReference>
<evidence type="ECO:0000259" key="13">
    <source>
        <dbReference type="Pfam" id="PF02878"/>
    </source>
</evidence>
<dbReference type="GO" id="GO:0008973">
    <property type="term" value="F:phosphopentomutase activity"/>
    <property type="evidence" value="ECO:0007669"/>
    <property type="project" value="TreeGrafter"/>
</dbReference>
<comment type="similarity">
    <text evidence="4 12">Belongs to the phosphohexose mutase family.</text>
</comment>
<accession>A0A949JWW8</accession>
<evidence type="ECO:0000256" key="12">
    <source>
        <dbReference type="RuleBase" id="RU004326"/>
    </source>
</evidence>
<protein>
    <recommendedName>
        <fullName evidence="9">Phosphoglucomutase</fullName>
    </recommendedName>
    <alternativeName>
        <fullName evidence="11">Alpha-phosphoglucomutase</fullName>
    </alternativeName>
    <alternativeName>
        <fullName evidence="10">Glucose phosphomutase</fullName>
    </alternativeName>
</protein>
<dbReference type="InterPro" id="IPR005841">
    <property type="entry name" value="Alpha-D-phosphohexomutase_SF"/>
</dbReference>
<comment type="pathway">
    <text evidence="2">Glycolipid metabolism; diglucosyl-diacylglycerol biosynthesis.</text>
</comment>
<evidence type="ECO:0000256" key="2">
    <source>
        <dbReference type="ARBA" id="ARBA00005164"/>
    </source>
</evidence>
<comment type="cofactor">
    <cofactor evidence="1">
        <name>Mg(2+)</name>
        <dbReference type="ChEBI" id="CHEBI:18420"/>
    </cofactor>
</comment>
<evidence type="ECO:0000259" key="15">
    <source>
        <dbReference type="Pfam" id="PF02880"/>
    </source>
</evidence>
<dbReference type="PRINTS" id="PR00509">
    <property type="entry name" value="PGMPMM"/>
</dbReference>
<evidence type="ECO:0000313" key="17">
    <source>
        <dbReference type="Proteomes" id="UP000712157"/>
    </source>
</evidence>
<evidence type="ECO:0000256" key="9">
    <source>
        <dbReference type="ARBA" id="ARBA00039995"/>
    </source>
</evidence>
<proteinExistence type="inferred from homology"/>
<feature type="domain" description="Alpha-D-phosphohexomutase alpha/beta/alpha" evidence="14">
    <location>
        <begin position="210"/>
        <end position="311"/>
    </location>
</feature>
<dbReference type="PANTHER" id="PTHR45745:SF1">
    <property type="entry name" value="PHOSPHOGLUCOMUTASE 2B-RELATED"/>
    <property type="match status" value="1"/>
</dbReference>
<evidence type="ECO:0000256" key="3">
    <source>
        <dbReference type="ARBA" id="ARBA00005189"/>
    </source>
</evidence>
<dbReference type="Gene3D" id="3.40.120.10">
    <property type="entry name" value="Alpha-D-Glucose-1,6-Bisphosphate, subunit A, domain 3"/>
    <property type="match status" value="3"/>
</dbReference>
<dbReference type="InterPro" id="IPR005845">
    <property type="entry name" value="A-D-PHexomutase_a/b/a-II"/>
</dbReference>
<sequence length="558" mass="61883">MRDYKKIYEEWLQAPYIDDYTKTELKNLTEEEIQDRFYKDLAFGTGGLRGKMGAGTNRMNRYTVRKATCGAANALKARYAGSKTPLRAVIAYDSRNHSEEFAAEAAGVLAACGIHVTLFNTLMPTPVLSFAVPYLNSQMGIVITASHNPKEYNGYKVYDEKGCQLVPDKAEYVIRFVEEVRDLQKIPVADYRTALQEGQIELAGEEILEAFLEAVLKQSGLKDKEAKASLRIVYTPLHGTGNRPVRKVLKKAGFTQVSVVAAQEEPDGDFSTVRSPNPEERDALDLALEQAKREKADLVLGTDPDCDRVGVGVLHQGEYRLLTGNQIGALLVAWVCEKKASSLSSRSTLVKTIVTNDLGARIAADYGLQVVNTLTGFKYIGDKISEYERTGEKKFVIGYEESYGYLAGTHARDKDAVVSALMISEMAAAGKAKGRTLIDELELLYKKYGYYLDALSSYTLEGAKGVEQIQNSMDKLRKEGVRAIPGTTKMTDYLQETEGLPKSDVLKFFWPDGSWMAARPSGTEPKIKFYYSICGSGRDEAEKSLGTIQRQVRELLEL</sequence>
<keyword evidence="5" id="KW-0597">Phosphoprotein</keyword>
<evidence type="ECO:0000256" key="7">
    <source>
        <dbReference type="ARBA" id="ARBA00022842"/>
    </source>
</evidence>
<dbReference type="InterPro" id="IPR005844">
    <property type="entry name" value="A-D-PHexomutase_a/b/a-I"/>
</dbReference>
<keyword evidence="8" id="KW-0413">Isomerase</keyword>
<dbReference type="Pfam" id="PF02880">
    <property type="entry name" value="PGM_PMM_III"/>
    <property type="match status" value="1"/>
</dbReference>
<evidence type="ECO:0000256" key="8">
    <source>
        <dbReference type="ARBA" id="ARBA00023235"/>
    </source>
</evidence>
<dbReference type="PROSITE" id="PS00710">
    <property type="entry name" value="PGM_PMM"/>
    <property type="match status" value="1"/>
</dbReference>
<name>A0A949JWW8_9FIRM</name>
<dbReference type="InterPro" id="IPR016066">
    <property type="entry name" value="A-D-PHexomutase_CS"/>
</dbReference>
<feature type="domain" description="Alpha-D-phosphohexomutase alpha/beta/alpha" evidence="13">
    <location>
        <begin position="42"/>
        <end position="179"/>
    </location>
</feature>
<evidence type="ECO:0000256" key="5">
    <source>
        <dbReference type="ARBA" id="ARBA00022553"/>
    </source>
</evidence>
<evidence type="ECO:0000256" key="11">
    <source>
        <dbReference type="ARBA" id="ARBA00041467"/>
    </source>
</evidence>
<comment type="caution">
    <text evidence="16">The sequence shown here is derived from an EMBL/GenBank/DDBJ whole genome shotgun (WGS) entry which is preliminary data.</text>
</comment>
<dbReference type="Pfam" id="PF02878">
    <property type="entry name" value="PGM_PMM_I"/>
    <property type="match status" value="1"/>
</dbReference>
<comment type="pathway">
    <text evidence="3">Lipid metabolism.</text>
</comment>
<dbReference type="InterPro" id="IPR005846">
    <property type="entry name" value="A-D-PHexomutase_a/b/a-III"/>
</dbReference>
<dbReference type="CDD" id="cd05799">
    <property type="entry name" value="PGM2"/>
    <property type="match status" value="1"/>
</dbReference>
<organism evidence="16 17">
    <name type="scientific">Diplocloster agilis</name>
    <dbReference type="NCBI Taxonomy" id="2850323"/>
    <lineage>
        <taxon>Bacteria</taxon>
        <taxon>Bacillati</taxon>
        <taxon>Bacillota</taxon>
        <taxon>Clostridia</taxon>
        <taxon>Lachnospirales</taxon>
        <taxon>Lachnospiraceae</taxon>
        <taxon>Diplocloster</taxon>
    </lineage>
</organism>
<keyword evidence="7 12" id="KW-0460">Magnesium</keyword>
<dbReference type="SUPFAM" id="SSF55957">
    <property type="entry name" value="Phosphoglucomutase, C-terminal domain"/>
    <property type="match status" value="1"/>
</dbReference>
<reference evidence="16" key="1">
    <citation type="submission" date="2021-06" db="EMBL/GenBank/DDBJ databases">
        <title>Description of novel taxa of the family Lachnospiraceae.</title>
        <authorList>
            <person name="Chaplin A.V."/>
            <person name="Sokolova S.R."/>
            <person name="Pikina A.P."/>
            <person name="Korzhanova M."/>
            <person name="Belova V."/>
            <person name="Korostin D."/>
            <person name="Efimov B.A."/>
        </authorList>
    </citation>
    <scope>NUCLEOTIDE SEQUENCE</scope>
    <source>
        <strain evidence="16">ASD5720</strain>
    </source>
</reference>
<dbReference type="Gene3D" id="3.30.310.50">
    <property type="entry name" value="Alpha-D-phosphohexomutase, C-terminal domain"/>
    <property type="match status" value="1"/>
</dbReference>
<dbReference type="RefSeq" id="WP_238720634.1">
    <property type="nucleotide sequence ID" value="NZ_JAHQCW010000003.1"/>
</dbReference>
<evidence type="ECO:0000259" key="14">
    <source>
        <dbReference type="Pfam" id="PF02879"/>
    </source>
</evidence>
<dbReference type="InterPro" id="IPR036900">
    <property type="entry name" value="A-D-PHexomutase_C_sf"/>
</dbReference>
<dbReference type="GO" id="GO:0000287">
    <property type="term" value="F:magnesium ion binding"/>
    <property type="evidence" value="ECO:0007669"/>
    <property type="project" value="InterPro"/>
</dbReference>
<dbReference type="InterPro" id="IPR016055">
    <property type="entry name" value="A-D-PHexomutase_a/b/a-I/II/III"/>
</dbReference>
<dbReference type="Proteomes" id="UP000712157">
    <property type="component" value="Unassembled WGS sequence"/>
</dbReference>